<reference evidence="1 2" key="1">
    <citation type="submission" date="2019-04" db="EMBL/GenBank/DDBJ databases">
        <title>Cohnella sp. nov. isolated from preserved vegetables.</title>
        <authorList>
            <person name="Lin S.-Y."/>
            <person name="Hung M.-H."/>
            <person name="Young C.-C."/>
        </authorList>
    </citation>
    <scope>NUCLEOTIDE SEQUENCE [LARGE SCALE GENOMIC DNA]</scope>
    <source>
        <strain evidence="1 2">CC-MHH1044</strain>
    </source>
</reference>
<evidence type="ECO:0000313" key="1">
    <source>
        <dbReference type="EMBL" id="THF75759.1"/>
    </source>
</evidence>
<protein>
    <recommendedName>
        <fullName evidence="3">ThuA-like domain-containing protein</fullName>
    </recommendedName>
</protein>
<gene>
    <name evidence="1" type="ORF">E6C55_21135</name>
</gene>
<keyword evidence="2" id="KW-1185">Reference proteome</keyword>
<organism evidence="1 2">
    <name type="scientific">Cohnella fermenti</name>
    <dbReference type="NCBI Taxonomy" id="2565925"/>
    <lineage>
        <taxon>Bacteria</taxon>
        <taxon>Bacillati</taxon>
        <taxon>Bacillota</taxon>
        <taxon>Bacilli</taxon>
        <taxon>Bacillales</taxon>
        <taxon>Paenibacillaceae</taxon>
        <taxon>Cohnella</taxon>
    </lineage>
</organism>
<name>A0A4S4BLU3_9BACL</name>
<evidence type="ECO:0000313" key="2">
    <source>
        <dbReference type="Proteomes" id="UP000310636"/>
    </source>
</evidence>
<dbReference type="RefSeq" id="WP_136371807.1">
    <property type="nucleotide sequence ID" value="NZ_SSOB01000029.1"/>
</dbReference>
<evidence type="ECO:0008006" key="3">
    <source>
        <dbReference type="Google" id="ProtNLM"/>
    </source>
</evidence>
<dbReference type="Proteomes" id="UP000310636">
    <property type="component" value="Unassembled WGS sequence"/>
</dbReference>
<sequence length="202" mass="23327">MRRIAALYSGLSYQYRSWNEPKYRKYIADIVYIPDMEDDSLAGFDVVLLPSRLHTGLLAKVKPMLDQFAANGGTVVVFWPNDAERIVPNQNWEDRPTNFWWWLDKNAKSGIEQRNPEHNLYKYITLQDATWHYHGVFWPEGDVVPLVVTEDGGALVYVDKTSTAGTWVVTSLDPEFHYGSYFMPATERFLDGLFPWLAEGEL</sequence>
<comment type="caution">
    <text evidence="1">The sequence shown here is derived from an EMBL/GenBank/DDBJ whole genome shotgun (WGS) entry which is preliminary data.</text>
</comment>
<accession>A0A4S4BLU3</accession>
<dbReference type="OrthoDB" id="2419402at2"/>
<dbReference type="EMBL" id="SSOB01000029">
    <property type="protein sequence ID" value="THF75759.1"/>
    <property type="molecule type" value="Genomic_DNA"/>
</dbReference>
<dbReference type="AlphaFoldDB" id="A0A4S4BLU3"/>
<proteinExistence type="predicted"/>